<dbReference type="PROSITE" id="PS50977">
    <property type="entry name" value="HTH_TETR_2"/>
    <property type="match status" value="1"/>
</dbReference>
<dbReference type="Proteomes" id="UP000249013">
    <property type="component" value="Chromosome 1"/>
</dbReference>
<dbReference type="RefSeq" id="WP_077496120.1">
    <property type="nucleotide sequence ID" value="NZ_LS483409.1"/>
</dbReference>
<evidence type="ECO:0000256" key="2">
    <source>
        <dbReference type="PROSITE-ProRule" id="PRU00335"/>
    </source>
</evidence>
<protein>
    <submittedName>
        <fullName evidence="4">Transcriptional regulator</fullName>
    </submittedName>
</protein>
<dbReference type="InterPro" id="IPR050624">
    <property type="entry name" value="HTH-type_Tx_Regulator"/>
</dbReference>
<feature type="domain" description="HTH tetR-type" evidence="3">
    <location>
        <begin position="9"/>
        <end position="69"/>
    </location>
</feature>
<name>A0AA94M123_9STRE</name>
<evidence type="ECO:0000259" key="3">
    <source>
        <dbReference type="PROSITE" id="PS50977"/>
    </source>
</evidence>
<dbReference type="AlphaFoldDB" id="A0AA94M123"/>
<sequence length="195" mass="22905">MKKQPKITDATREVFITTCFQLAEVKNIYSITIREITDLAGYNRTTFYRYFQDIFALIEYAEDEFINDLLDSILPLLGESNALNDDFFRIYLSKFREYKDRLHVLLSDQNRAHFIRRIQEKTLHRMNSTIADTPKNKIVMNIYLTGIFSALAAQVKNPKSISDEELLGITRRLFTLWYWPEVTGEGKEDSTLNKK</sequence>
<organism evidence="4 5">
    <name type="scientific">Streptococcus gallolyticus</name>
    <dbReference type="NCBI Taxonomy" id="315405"/>
    <lineage>
        <taxon>Bacteria</taxon>
        <taxon>Bacillati</taxon>
        <taxon>Bacillota</taxon>
        <taxon>Bacilli</taxon>
        <taxon>Lactobacillales</taxon>
        <taxon>Streptococcaceae</taxon>
        <taxon>Streptococcus</taxon>
    </lineage>
</organism>
<dbReference type="PANTHER" id="PTHR43479:SF11">
    <property type="entry name" value="ACREF_ENVCD OPERON REPRESSOR-RELATED"/>
    <property type="match status" value="1"/>
</dbReference>
<dbReference type="InterPro" id="IPR001647">
    <property type="entry name" value="HTH_TetR"/>
</dbReference>
<keyword evidence="1 2" id="KW-0238">DNA-binding</keyword>
<dbReference type="InterPro" id="IPR009057">
    <property type="entry name" value="Homeodomain-like_sf"/>
</dbReference>
<reference evidence="4 5" key="1">
    <citation type="submission" date="2018-06" db="EMBL/GenBank/DDBJ databases">
        <authorList>
            <consortium name="Pathogen Informatics"/>
            <person name="Doyle S."/>
        </authorList>
    </citation>
    <scope>NUCLEOTIDE SEQUENCE [LARGE SCALE GENOMIC DNA]</scope>
    <source>
        <strain evidence="4 5">NCTC13773</strain>
    </source>
</reference>
<feature type="DNA-binding region" description="H-T-H motif" evidence="2">
    <location>
        <begin position="32"/>
        <end position="51"/>
    </location>
</feature>
<dbReference type="PANTHER" id="PTHR43479">
    <property type="entry name" value="ACREF/ENVCD OPERON REPRESSOR-RELATED"/>
    <property type="match status" value="1"/>
</dbReference>
<dbReference type="EMBL" id="LS483409">
    <property type="protein sequence ID" value="SQG78578.1"/>
    <property type="molecule type" value="Genomic_DNA"/>
</dbReference>
<gene>
    <name evidence="4" type="ORF">NCTC13773_00344</name>
</gene>
<dbReference type="SUPFAM" id="SSF46689">
    <property type="entry name" value="Homeodomain-like"/>
    <property type="match status" value="1"/>
</dbReference>
<dbReference type="GO" id="GO:0003677">
    <property type="term" value="F:DNA binding"/>
    <property type="evidence" value="ECO:0007669"/>
    <property type="project" value="UniProtKB-UniRule"/>
</dbReference>
<evidence type="ECO:0000313" key="4">
    <source>
        <dbReference type="EMBL" id="SQG78578.1"/>
    </source>
</evidence>
<proteinExistence type="predicted"/>
<evidence type="ECO:0000313" key="5">
    <source>
        <dbReference type="Proteomes" id="UP000249013"/>
    </source>
</evidence>
<dbReference type="Gene3D" id="1.10.357.10">
    <property type="entry name" value="Tetracycline Repressor, domain 2"/>
    <property type="match status" value="1"/>
</dbReference>
<evidence type="ECO:0000256" key="1">
    <source>
        <dbReference type="ARBA" id="ARBA00023125"/>
    </source>
</evidence>
<accession>A0AA94M123</accession>